<dbReference type="EMBL" id="QEAN01000462">
    <property type="protein sequence ID" value="TPX36041.1"/>
    <property type="molecule type" value="Genomic_DNA"/>
</dbReference>
<feature type="domain" description="NTF2" evidence="7">
    <location>
        <begin position="320"/>
        <end position="482"/>
    </location>
</feature>
<comment type="subcellular location">
    <subcellularLocation>
        <location evidence="1">Nucleus</location>
    </subcellularLocation>
</comment>
<proteinExistence type="inferred from homology"/>
<evidence type="ECO:0000256" key="3">
    <source>
        <dbReference type="ARBA" id="ARBA00022448"/>
    </source>
</evidence>
<evidence type="ECO:0000313" key="8">
    <source>
        <dbReference type="EMBL" id="TPX36041.1"/>
    </source>
</evidence>
<organism evidence="8 9">
    <name type="scientific">Synchytrium endobioticum</name>
    <dbReference type="NCBI Taxonomy" id="286115"/>
    <lineage>
        <taxon>Eukaryota</taxon>
        <taxon>Fungi</taxon>
        <taxon>Fungi incertae sedis</taxon>
        <taxon>Chytridiomycota</taxon>
        <taxon>Chytridiomycota incertae sedis</taxon>
        <taxon>Chytridiomycetes</taxon>
        <taxon>Synchytriales</taxon>
        <taxon>Synchytriaceae</taxon>
        <taxon>Synchytrium</taxon>
    </lineage>
</organism>
<dbReference type="Pfam" id="PF22602">
    <property type="entry name" value="NXF_NTF2"/>
    <property type="match status" value="1"/>
</dbReference>
<dbReference type="PROSITE" id="PS50177">
    <property type="entry name" value="NTF2_DOMAIN"/>
    <property type="match status" value="1"/>
</dbReference>
<dbReference type="PANTHER" id="PTHR10662:SF22">
    <property type="entry name" value="NUCLEAR RNA EXPORT FACTOR 1"/>
    <property type="match status" value="1"/>
</dbReference>
<dbReference type="Gene3D" id="3.80.10.10">
    <property type="entry name" value="Ribonuclease Inhibitor"/>
    <property type="match status" value="1"/>
</dbReference>
<dbReference type="SUPFAM" id="SSF52058">
    <property type="entry name" value="L domain-like"/>
    <property type="match status" value="1"/>
</dbReference>
<dbReference type="InterPro" id="IPR002075">
    <property type="entry name" value="NTF2_dom"/>
</dbReference>
<dbReference type="GO" id="GO:0016973">
    <property type="term" value="P:poly(A)+ mRNA export from nucleus"/>
    <property type="evidence" value="ECO:0007669"/>
    <property type="project" value="TreeGrafter"/>
</dbReference>
<comment type="caution">
    <text evidence="8">The sequence shown here is derived from an EMBL/GenBank/DDBJ whole genome shotgun (WGS) entry which is preliminary data.</text>
</comment>
<evidence type="ECO:0000256" key="4">
    <source>
        <dbReference type="ARBA" id="ARBA00022816"/>
    </source>
</evidence>
<dbReference type="InterPro" id="IPR032675">
    <property type="entry name" value="LRR_dom_sf"/>
</dbReference>
<sequence>MATRRNTNRHQPPPPPRLPAAHADNIPRLIPPKPGSLSVLARLGLPTNPTGSASSALTSLDKDGDMMMVSTSQPSSPAPRYTPYGKRGIRRINRAPNTQVPNDPQSPVAVALSFRQVQSINPILSAPAPPGQHIIILAQVVQSRYDPDRSFLDLSSIDTDPVVIQAGLAEQRAESSKMWPVICKLIGEFCPQVPTISFASNKFRSLQPVSTLREFVPNVCALSFENNPLDKFRDLEPIRGADLKSLREVVFLDTPLRTRELAIANGDLRYRSKITALFPSITMLDQQPILAEISFDLPDTVAAPLPIKPGFFDSDNTKQAAHHFLQTFYNLYDNNRDALISLYDDSASFSYAIDDSKPRSVGPLQKKRPDNWAAWQSCQRNLHKLKDPVRRVNSIYFGAAAIHPVLLSLPQTKHDSTNWVVDAFQRPDPVMLFVTVHGEFEEVSTRSKRSLHRTFVVIPSAPGSSPAMAGFPYAIMNDQWTVRTWKPIPRQLSQQATAS</sequence>
<evidence type="ECO:0000256" key="2">
    <source>
        <dbReference type="ARBA" id="ARBA00009285"/>
    </source>
</evidence>
<keyword evidence="3" id="KW-0813">Transport</keyword>
<keyword evidence="9" id="KW-1185">Reference proteome</keyword>
<dbReference type="InterPro" id="IPR018222">
    <property type="entry name" value="Nuclear_transport_factor_2_euk"/>
</dbReference>
<evidence type="ECO:0000256" key="5">
    <source>
        <dbReference type="ARBA" id="ARBA00023242"/>
    </source>
</evidence>
<dbReference type="SUPFAM" id="SSF54427">
    <property type="entry name" value="NTF2-like"/>
    <property type="match status" value="1"/>
</dbReference>
<reference evidence="8 9" key="1">
    <citation type="journal article" date="2019" name="Sci. Rep.">
        <title>Comparative genomics of chytrid fungi reveal insights into the obligate biotrophic and pathogenic lifestyle of Synchytrium endobioticum.</title>
        <authorList>
            <person name="van de Vossenberg B.T.L.H."/>
            <person name="Warris S."/>
            <person name="Nguyen H.D.T."/>
            <person name="van Gent-Pelzer M.P.E."/>
            <person name="Joly D.L."/>
            <person name="van de Geest H.C."/>
            <person name="Bonants P.J.M."/>
            <person name="Smith D.S."/>
            <person name="Levesque C.A."/>
            <person name="van der Lee T.A.J."/>
        </authorList>
    </citation>
    <scope>NUCLEOTIDE SEQUENCE [LARGE SCALE GENOMIC DNA]</scope>
    <source>
        <strain evidence="8 9">MB42</strain>
    </source>
</reference>
<accession>A0A507C979</accession>
<dbReference type="VEuPathDB" id="FungiDB:SeMB42_g07124"/>
<dbReference type="PANTHER" id="PTHR10662">
    <property type="entry name" value="NUCLEAR RNA EXPORT FACTOR"/>
    <property type="match status" value="1"/>
</dbReference>
<evidence type="ECO:0000259" key="7">
    <source>
        <dbReference type="PROSITE" id="PS50177"/>
    </source>
</evidence>
<dbReference type="Proteomes" id="UP000317494">
    <property type="component" value="Unassembled WGS sequence"/>
</dbReference>
<dbReference type="InterPro" id="IPR030217">
    <property type="entry name" value="NXF_fam"/>
</dbReference>
<dbReference type="GO" id="GO:0005634">
    <property type="term" value="C:nucleus"/>
    <property type="evidence" value="ECO:0007669"/>
    <property type="project" value="UniProtKB-SubCell"/>
</dbReference>
<dbReference type="Pfam" id="PF24048">
    <property type="entry name" value="LRR_NXF1-5"/>
    <property type="match status" value="1"/>
</dbReference>
<evidence type="ECO:0000313" key="9">
    <source>
        <dbReference type="Proteomes" id="UP000317494"/>
    </source>
</evidence>
<keyword evidence="4" id="KW-0509">mRNA transport</keyword>
<dbReference type="GO" id="GO:0003723">
    <property type="term" value="F:RNA binding"/>
    <property type="evidence" value="ECO:0007669"/>
    <property type="project" value="TreeGrafter"/>
</dbReference>
<dbReference type="Gene3D" id="3.10.450.50">
    <property type="match status" value="1"/>
</dbReference>
<evidence type="ECO:0000256" key="6">
    <source>
        <dbReference type="SAM" id="MobiDB-lite"/>
    </source>
</evidence>
<dbReference type="InterPro" id="IPR032710">
    <property type="entry name" value="NTF2-like_dom_sf"/>
</dbReference>
<dbReference type="InterPro" id="IPR057125">
    <property type="entry name" value="NXF1/2/3/5-like_LRR"/>
</dbReference>
<evidence type="ECO:0000256" key="1">
    <source>
        <dbReference type="ARBA" id="ARBA00004123"/>
    </source>
</evidence>
<dbReference type="AlphaFoldDB" id="A0A507C979"/>
<gene>
    <name evidence="8" type="ORF">SeMB42_g07124</name>
</gene>
<name>A0A507C979_9FUNG</name>
<feature type="region of interest" description="Disordered" evidence="6">
    <location>
        <begin position="1"/>
        <end position="33"/>
    </location>
</feature>
<dbReference type="STRING" id="286115.A0A507C979"/>
<keyword evidence="5" id="KW-0539">Nucleus</keyword>
<protein>
    <recommendedName>
        <fullName evidence="7">NTF2 domain-containing protein</fullName>
    </recommendedName>
</protein>
<comment type="similarity">
    <text evidence="2">Belongs to the NXF family.</text>
</comment>